<evidence type="ECO:0000313" key="3">
    <source>
        <dbReference type="Proteomes" id="UP000051006"/>
    </source>
</evidence>
<dbReference type="Proteomes" id="UP000051006">
    <property type="component" value="Unassembled WGS sequence"/>
</dbReference>
<dbReference type="PATRIC" id="fig|993692.3.peg.749"/>
<sequence>MLLTLGVLILMINFNEQSVSAASQTSLGTVLSNNPNSSDGVDRTVPDGLSNITTWFNVPNIANNNTQILTPGVGENKSNADVIKLTQYGSTYPVVVKIGAIWAKRDQTEVDNRNYIDINKKQTMSMWMFFGGVAGLSGAKDTGDGMAFVLQNDNDSTFTSIPKGGFKGESLGVWGSETSVKDSSSTLANLAIQNSWALEFDTHPNYHDGAGNNFDDYPGVGYTTNHIAANYPADPATYLVGSSNGAQMVHLNPYSTVSGATYPKNFLTDDRWHHVTMTWNPATNSSPTVATINLKYDDKTIDGISKTPTINQDYPIKLDEFNLGSSNQLYWGFTGSTGSDTENNLVIFESIPAIVEAEANSTMYDETSDRYIDDVTTEDPNRNVVYDGDKVDINYNLSYSSGSKPWNNIVADIKLPDKIDYDSALITYKDTTGKETAESMDEFSGMTNNEVKHQLAQALWKNNIVSAKITFKGTVNSGSDTVDTNVASAHSSFDGTDLQKDVMTKPFVIKHIANVKLEAVDNTNVDALLGQPVNLKGKVSYSDNTTVTPSNMEIHARLDDSSDEMAISDMSANPFTFNLSGSELTTGKHKLVLYVVDKTTHKASNEITFNINVVASLQLTVAKTSTFRTVQALPYDKLIKRANDWQVMVTDTRANGSKWNLSAEATPLSDDWKGGIVYVDKTSNAEEPITDNLTNIASGTKTSETPTSVSSDWTDNTGLLLRQTGQVESGVHSSTVTWTVVDSTNK</sequence>
<comment type="caution">
    <text evidence="2">The sequence shown here is derived from an EMBL/GenBank/DDBJ whole genome shotgun (WGS) entry which is preliminary data.</text>
</comment>
<evidence type="ECO:0008006" key="4">
    <source>
        <dbReference type="Google" id="ProtNLM"/>
    </source>
</evidence>
<evidence type="ECO:0000256" key="1">
    <source>
        <dbReference type="SAM" id="SignalP"/>
    </source>
</evidence>
<reference evidence="2 3" key="1">
    <citation type="journal article" date="2015" name="Genome Announc.">
        <title>Expanding the biotechnology potential of lactobacilli through comparative genomics of 213 strains and associated genera.</title>
        <authorList>
            <person name="Sun Z."/>
            <person name="Harris H.M."/>
            <person name="McCann A."/>
            <person name="Guo C."/>
            <person name="Argimon S."/>
            <person name="Zhang W."/>
            <person name="Yang X."/>
            <person name="Jeffery I.B."/>
            <person name="Cooney J.C."/>
            <person name="Kagawa T.F."/>
            <person name="Liu W."/>
            <person name="Song Y."/>
            <person name="Salvetti E."/>
            <person name="Wrobel A."/>
            <person name="Rasinkangas P."/>
            <person name="Parkhill J."/>
            <person name="Rea M.C."/>
            <person name="O'Sullivan O."/>
            <person name="Ritari J."/>
            <person name="Douillard F.P."/>
            <person name="Paul Ross R."/>
            <person name="Yang R."/>
            <person name="Briner A.E."/>
            <person name="Felis G.E."/>
            <person name="de Vos W.M."/>
            <person name="Barrangou R."/>
            <person name="Klaenhammer T.R."/>
            <person name="Caufield P.W."/>
            <person name="Cui Y."/>
            <person name="Zhang H."/>
            <person name="O'Toole P.W."/>
        </authorList>
    </citation>
    <scope>NUCLEOTIDE SEQUENCE [LARGE SCALE GENOMIC DNA]</scope>
    <source>
        <strain evidence="2 3">DSM 24716</strain>
    </source>
</reference>
<dbReference type="Gene3D" id="2.60.120.200">
    <property type="match status" value="1"/>
</dbReference>
<dbReference type="SUPFAM" id="SSF49899">
    <property type="entry name" value="Concanavalin A-like lectins/glucanases"/>
    <property type="match status" value="1"/>
</dbReference>
<dbReference type="EMBL" id="JQCF01000016">
    <property type="protein sequence ID" value="KRN98831.1"/>
    <property type="molecule type" value="Genomic_DNA"/>
</dbReference>
<accession>A0A0R2LAB8</accession>
<gene>
    <name evidence="2" type="ORF">IV57_GL000743</name>
</gene>
<dbReference type="AlphaFoldDB" id="A0A0R2LAB8"/>
<feature type="signal peptide" evidence="1">
    <location>
        <begin position="1"/>
        <end position="21"/>
    </location>
</feature>
<name>A0A0R2LAB8_9LACO</name>
<protein>
    <recommendedName>
        <fullName evidence="4">Extracellular protein</fullName>
    </recommendedName>
</protein>
<evidence type="ECO:0000313" key="2">
    <source>
        <dbReference type="EMBL" id="KRN98831.1"/>
    </source>
</evidence>
<organism evidence="2 3">
    <name type="scientific">Companilactobacillus kimchiensis</name>
    <dbReference type="NCBI Taxonomy" id="993692"/>
    <lineage>
        <taxon>Bacteria</taxon>
        <taxon>Bacillati</taxon>
        <taxon>Bacillota</taxon>
        <taxon>Bacilli</taxon>
        <taxon>Lactobacillales</taxon>
        <taxon>Lactobacillaceae</taxon>
        <taxon>Companilactobacillus</taxon>
    </lineage>
</organism>
<feature type="chain" id="PRO_5006419849" description="Extracellular protein" evidence="1">
    <location>
        <begin position="22"/>
        <end position="746"/>
    </location>
</feature>
<keyword evidence="3" id="KW-1185">Reference proteome</keyword>
<dbReference type="STRING" id="993692.IV57_GL000743"/>
<dbReference type="InterPro" id="IPR013320">
    <property type="entry name" value="ConA-like_dom_sf"/>
</dbReference>
<keyword evidence="1" id="KW-0732">Signal</keyword>
<proteinExistence type="predicted"/>